<dbReference type="GO" id="GO:0005829">
    <property type="term" value="C:cytosol"/>
    <property type="evidence" value="ECO:0007669"/>
    <property type="project" value="TreeGrafter"/>
</dbReference>
<reference evidence="1" key="1">
    <citation type="submission" date="2013-08" db="EMBL/GenBank/DDBJ databases">
        <authorList>
            <person name="Mendez C."/>
            <person name="Richter M."/>
            <person name="Ferrer M."/>
            <person name="Sanchez J."/>
        </authorList>
    </citation>
    <scope>NUCLEOTIDE SEQUENCE</scope>
</reference>
<dbReference type="InterPro" id="IPR050155">
    <property type="entry name" value="HAD-like_hydrolase_sf"/>
</dbReference>
<organism evidence="1">
    <name type="scientific">mine drainage metagenome</name>
    <dbReference type="NCBI Taxonomy" id="410659"/>
    <lineage>
        <taxon>unclassified sequences</taxon>
        <taxon>metagenomes</taxon>
        <taxon>ecological metagenomes</taxon>
    </lineage>
</organism>
<comment type="caution">
    <text evidence="1">The sequence shown here is derived from an EMBL/GenBank/DDBJ whole genome shotgun (WGS) entry which is preliminary data.</text>
</comment>
<reference evidence="1" key="2">
    <citation type="journal article" date="2014" name="ISME J.">
        <title>Microbial stratification in low pH oxic and suboxic macroscopic growths along an acid mine drainage.</title>
        <authorList>
            <person name="Mendez-Garcia C."/>
            <person name="Mesa V."/>
            <person name="Sprenger R.R."/>
            <person name="Richter M."/>
            <person name="Diez M.S."/>
            <person name="Solano J."/>
            <person name="Bargiela R."/>
            <person name="Golyshina O.V."/>
            <person name="Manteca A."/>
            <person name="Ramos J.L."/>
            <person name="Gallego J.R."/>
            <person name="Llorente I."/>
            <person name="Martins Dos Santos V.A."/>
            <person name="Jensen O.N."/>
            <person name="Pelaez A.I."/>
            <person name="Sanchez J."/>
            <person name="Ferrer M."/>
        </authorList>
    </citation>
    <scope>NUCLEOTIDE SEQUENCE</scope>
</reference>
<keyword evidence="1" id="KW-0378">Hydrolase</keyword>
<dbReference type="InterPro" id="IPR036412">
    <property type="entry name" value="HAD-like_sf"/>
</dbReference>
<proteinExistence type="predicted"/>
<dbReference type="Gene3D" id="1.10.150.400">
    <property type="match status" value="1"/>
</dbReference>
<dbReference type="GO" id="GO:0006281">
    <property type="term" value="P:DNA repair"/>
    <property type="evidence" value="ECO:0007669"/>
    <property type="project" value="TreeGrafter"/>
</dbReference>
<protein>
    <submittedName>
        <fullName evidence="1">HAD-superfamily hydrolase, subfamily IA, variant</fullName>
    </submittedName>
</protein>
<gene>
    <name evidence="1" type="ORF">B1B_09828</name>
</gene>
<dbReference type="PANTHER" id="PTHR43434">
    <property type="entry name" value="PHOSPHOGLYCOLATE PHOSPHATASE"/>
    <property type="match status" value="1"/>
</dbReference>
<evidence type="ECO:0000313" key="1">
    <source>
        <dbReference type="EMBL" id="EQD54126.1"/>
    </source>
</evidence>
<dbReference type="GO" id="GO:0008967">
    <property type="term" value="F:phosphoglycolate phosphatase activity"/>
    <property type="evidence" value="ECO:0007669"/>
    <property type="project" value="TreeGrafter"/>
</dbReference>
<name>T1A0R6_9ZZZZ</name>
<dbReference type="InterPro" id="IPR023214">
    <property type="entry name" value="HAD_sf"/>
</dbReference>
<dbReference type="Pfam" id="PF13419">
    <property type="entry name" value="HAD_2"/>
    <property type="match status" value="1"/>
</dbReference>
<sequence>MAALTFDLWHTLIQLAPEAEDRYIGLQEATLAEILRTSPPAPGRQSGRAIDPADAAHEAWSSALARKGRGAPISDLARVAAGHAGRRPEPERWVAAIETLVAAQPFEEVPGARDQLRRLVDEGYRIAVVSNLVGESGRSIRRVLERLDMARFIESWALSEELPWAKPAPEIFWRALEPIGTLPADAVHFGDLASDIHGARAAGFRCSVLFQGARNYGALYSALSHTEDRIDPPPERVLSSWKDLPPLLEDLFPLDRSFGRAP</sequence>
<dbReference type="SFLD" id="SFLDG01129">
    <property type="entry name" value="C1.5:_HAD__Beta-PGM__Phosphata"/>
    <property type="match status" value="1"/>
</dbReference>
<dbReference type="AlphaFoldDB" id="T1A0R6"/>
<accession>T1A0R6</accession>
<dbReference type="SUPFAM" id="SSF56784">
    <property type="entry name" value="HAD-like"/>
    <property type="match status" value="1"/>
</dbReference>
<dbReference type="SFLD" id="SFLDS00003">
    <property type="entry name" value="Haloacid_Dehalogenase"/>
    <property type="match status" value="1"/>
</dbReference>
<dbReference type="Gene3D" id="3.40.50.1000">
    <property type="entry name" value="HAD superfamily/HAD-like"/>
    <property type="match status" value="1"/>
</dbReference>
<dbReference type="PANTHER" id="PTHR43434:SF1">
    <property type="entry name" value="PHOSPHOGLYCOLATE PHOSPHATASE"/>
    <property type="match status" value="1"/>
</dbReference>
<dbReference type="EMBL" id="AUZY01006506">
    <property type="protein sequence ID" value="EQD54126.1"/>
    <property type="molecule type" value="Genomic_DNA"/>
</dbReference>
<dbReference type="InterPro" id="IPR041492">
    <property type="entry name" value="HAD_2"/>
</dbReference>